<gene>
    <name evidence="1" type="ORF">B0O95_104256</name>
</gene>
<dbReference type="SUPFAM" id="SSF55729">
    <property type="entry name" value="Acyl-CoA N-acyltransferases (Nat)"/>
    <property type="match status" value="1"/>
</dbReference>
<name>A0A2P5KC61_9BURK</name>
<evidence type="ECO:0008006" key="3">
    <source>
        <dbReference type="Google" id="ProtNLM"/>
    </source>
</evidence>
<dbReference type="Gene3D" id="3.40.630.30">
    <property type="match status" value="1"/>
</dbReference>
<dbReference type="RefSeq" id="WP_104077073.1">
    <property type="nucleotide sequence ID" value="NZ_CP062178.1"/>
</dbReference>
<keyword evidence="2" id="KW-1185">Reference proteome</keyword>
<organism evidence="1 2">
    <name type="scientific">Mycetohabitans endofungorum</name>
    <dbReference type="NCBI Taxonomy" id="417203"/>
    <lineage>
        <taxon>Bacteria</taxon>
        <taxon>Pseudomonadati</taxon>
        <taxon>Pseudomonadota</taxon>
        <taxon>Betaproteobacteria</taxon>
        <taxon>Burkholderiales</taxon>
        <taxon>Burkholderiaceae</taxon>
        <taxon>Mycetohabitans</taxon>
    </lineage>
</organism>
<accession>A0A2P5KC61</accession>
<protein>
    <recommendedName>
        <fullName evidence="3">Phosphinothricin acetyltransferase</fullName>
    </recommendedName>
</protein>
<dbReference type="AlphaFoldDB" id="A0A2P5KC61"/>
<dbReference type="Proteomes" id="UP000243096">
    <property type="component" value="Unassembled WGS sequence"/>
</dbReference>
<sequence>MTQMPYRVATRADLPAVVAIYNSTVSSKQVTADLESQLLSAALEHAPSLGVHTVLSFVFGHNEPSLRLFRRYGFDDWGWLPRIATLDGIERDVVIVGRRLTAGA</sequence>
<evidence type="ECO:0000313" key="2">
    <source>
        <dbReference type="Proteomes" id="UP000243096"/>
    </source>
</evidence>
<dbReference type="InterPro" id="IPR016181">
    <property type="entry name" value="Acyl_CoA_acyltransferase"/>
</dbReference>
<dbReference type="EMBL" id="PRDW01000004">
    <property type="protein sequence ID" value="PPB84303.1"/>
    <property type="molecule type" value="Genomic_DNA"/>
</dbReference>
<evidence type="ECO:0000313" key="1">
    <source>
        <dbReference type="EMBL" id="PPB84303.1"/>
    </source>
</evidence>
<comment type="caution">
    <text evidence="1">The sequence shown here is derived from an EMBL/GenBank/DDBJ whole genome shotgun (WGS) entry which is preliminary data.</text>
</comment>
<reference evidence="1 2" key="1">
    <citation type="submission" date="2018-01" db="EMBL/GenBank/DDBJ databases">
        <title>Genomic Encyclopedia of Type Strains, Phase III (KMG-III): the genomes of soil and plant-associated and newly described type strains.</title>
        <authorList>
            <person name="Whitman W."/>
        </authorList>
    </citation>
    <scope>NUCLEOTIDE SEQUENCE [LARGE SCALE GENOMIC DNA]</scope>
    <source>
        <strain evidence="1 2">HKI456</strain>
    </source>
</reference>
<proteinExistence type="predicted"/>
<dbReference type="OrthoDB" id="5459937at2"/>